<organism evidence="2 3">
    <name type="scientific">Coffea canephora</name>
    <name type="common">Robusta coffee</name>
    <dbReference type="NCBI Taxonomy" id="49390"/>
    <lineage>
        <taxon>Eukaryota</taxon>
        <taxon>Viridiplantae</taxon>
        <taxon>Streptophyta</taxon>
        <taxon>Embryophyta</taxon>
        <taxon>Tracheophyta</taxon>
        <taxon>Spermatophyta</taxon>
        <taxon>Magnoliopsida</taxon>
        <taxon>eudicotyledons</taxon>
        <taxon>Gunneridae</taxon>
        <taxon>Pentapetalae</taxon>
        <taxon>asterids</taxon>
        <taxon>lamiids</taxon>
        <taxon>Gentianales</taxon>
        <taxon>Rubiaceae</taxon>
        <taxon>Ixoroideae</taxon>
        <taxon>Gardenieae complex</taxon>
        <taxon>Bertiereae - Coffeeae clade</taxon>
        <taxon>Coffeeae</taxon>
        <taxon>Coffea</taxon>
    </lineage>
</organism>
<dbReference type="InterPro" id="IPR001906">
    <property type="entry name" value="Terpene_synth_N"/>
</dbReference>
<dbReference type="SUPFAM" id="SSF48239">
    <property type="entry name" value="Terpenoid cyclases/Protein prenyltransferases"/>
    <property type="match status" value="2"/>
</dbReference>
<dbReference type="PANTHER" id="PTHR31739">
    <property type="entry name" value="ENT-COPALYL DIPHOSPHATE SYNTHASE, CHLOROPLASTIC"/>
    <property type="match status" value="1"/>
</dbReference>
<dbReference type="Gene3D" id="1.50.10.160">
    <property type="match status" value="1"/>
</dbReference>
<dbReference type="InParanoid" id="A0A068UI41"/>
<reference evidence="3" key="1">
    <citation type="journal article" date="2014" name="Science">
        <title>The coffee genome provides insight into the convergent evolution of caffeine biosynthesis.</title>
        <authorList>
            <person name="Denoeud F."/>
            <person name="Carretero-Paulet L."/>
            <person name="Dereeper A."/>
            <person name="Droc G."/>
            <person name="Guyot R."/>
            <person name="Pietrella M."/>
            <person name="Zheng C."/>
            <person name="Alberti A."/>
            <person name="Anthony F."/>
            <person name="Aprea G."/>
            <person name="Aury J.M."/>
            <person name="Bento P."/>
            <person name="Bernard M."/>
            <person name="Bocs S."/>
            <person name="Campa C."/>
            <person name="Cenci A."/>
            <person name="Combes M.C."/>
            <person name="Crouzillat D."/>
            <person name="Da Silva C."/>
            <person name="Daddiego L."/>
            <person name="De Bellis F."/>
            <person name="Dussert S."/>
            <person name="Garsmeur O."/>
            <person name="Gayraud T."/>
            <person name="Guignon V."/>
            <person name="Jahn K."/>
            <person name="Jamilloux V."/>
            <person name="Joet T."/>
            <person name="Labadie K."/>
            <person name="Lan T."/>
            <person name="Leclercq J."/>
            <person name="Lepelley M."/>
            <person name="Leroy T."/>
            <person name="Li L.T."/>
            <person name="Librado P."/>
            <person name="Lopez L."/>
            <person name="Munoz A."/>
            <person name="Noel B."/>
            <person name="Pallavicini A."/>
            <person name="Perrotta G."/>
            <person name="Poncet V."/>
            <person name="Pot D."/>
            <person name="Priyono X."/>
            <person name="Rigoreau M."/>
            <person name="Rouard M."/>
            <person name="Rozas J."/>
            <person name="Tranchant-Dubreuil C."/>
            <person name="VanBuren R."/>
            <person name="Zhang Q."/>
            <person name="Andrade A.C."/>
            <person name="Argout X."/>
            <person name="Bertrand B."/>
            <person name="de Kochko A."/>
            <person name="Graziosi G."/>
            <person name="Henry R.J."/>
            <person name="Jayarama X."/>
            <person name="Ming R."/>
            <person name="Nagai C."/>
            <person name="Rounsley S."/>
            <person name="Sankoff D."/>
            <person name="Giuliano G."/>
            <person name="Albert V.A."/>
            <person name="Wincker P."/>
            <person name="Lashermes P."/>
        </authorList>
    </citation>
    <scope>NUCLEOTIDE SEQUENCE [LARGE SCALE GENOMIC DNA]</scope>
    <source>
        <strain evidence="3">cv. DH200-94</strain>
    </source>
</reference>
<dbReference type="PANTHER" id="PTHR31739:SF30">
    <property type="entry name" value="COPAL-8-OL DIPHOSPHATE HYDRATASE, CHLOROPLASTIC"/>
    <property type="match status" value="1"/>
</dbReference>
<dbReference type="SFLD" id="SFLDG01014">
    <property type="entry name" value="Terpene_Cyclase_Like_1_N-term"/>
    <property type="match status" value="1"/>
</dbReference>
<evidence type="ECO:0000313" key="2">
    <source>
        <dbReference type="EMBL" id="CDP07894.1"/>
    </source>
</evidence>
<dbReference type="InterPro" id="IPR050148">
    <property type="entry name" value="Terpene_synthase-like"/>
</dbReference>
<proteinExistence type="predicted"/>
<dbReference type="Proteomes" id="UP000295252">
    <property type="component" value="Chromosome X"/>
</dbReference>
<dbReference type="Gene3D" id="1.50.10.130">
    <property type="entry name" value="Terpene synthase, N-terminal domain"/>
    <property type="match status" value="1"/>
</dbReference>
<gene>
    <name evidence="2" type="ORF">GSCOC_T00025385001</name>
</gene>
<dbReference type="Pfam" id="PF01397">
    <property type="entry name" value="Terpene_synth"/>
    <property type="match status" value="1"/>
</dbReference>
<dbReference type="Gramene" id="CDP07894">
    <property type="protein sequence ID" value="CDP07894"/>
    <property type="gene ID" value="GSCOC_T00025385001"/>
</dbReference>
<dbReference type="OMA" id="YYTAHIT"/>
<evidence type="ECO:0000313" key="3">
    <source>
        <dbReference type="Proteomes" id="UP000295252"/>
    </source>
</evidence>
<protein>
    <recommendedName>
        <fullName evidence="1">Terpene synthase N-terminal domain-containing protein</fullName>
    </recommendedName>
</protein>
<dbReference type="STRING" id="49390.A0A068UI41"/>
<dbReference type="GO" id="GO:0009507">
    <property type="term" value="C:chloroplast"/>
    <property type="evidence" value="ECO:0007669"/>
    <property type="project" value="TreeGrafter"/>
</dbReference>
<dbReference type="FunFam" id="1.50.10.130:FF:000002">
    <property type="entry name" value="Ent-copalyl diphosphate synthase, chloroplastic"/>
    <property type="match status" value="1"/>
</dbReference>
<sequence>MHGSSNVSCLIKAIAYIRRILSTVEDGRISISPYDTAWVSLIENIDGSGTPQFPSSLEWIAQNQLSDGSWGDALFSVCDRLLNTLACVIALRSWKFHPDKSEKGTRFFKDNLSKLGKEDLDSMTCGFEVVFPPLVERARSLGIGIPHDAPFLREIFRLRSLKFARIPKDLMHEIPTPILYNLEGLEDLNWEKLLKLQTEEGSFLTSPSSTAFALMQTKDNNCLKYLNGIITKFNGGAPTVYPIDLFSRLWAVDRLQRLGISRFFKLEIKDCLDYVYRYWTENGVFSGRNARVYDLDDTSMGFRLLRLLGYNVNPDVFKHFRKQGKFVCLGGELNESPTTILNLFKASQVQFPGENILEEAKRFSYNFLKERVANNKVVDKWVISKDIPGEITYGIGIPWYANLPRVEARFYVEHYSGADEVWVGKTLYRVAEISNNIYLELAKLDYNECQAQHQLEWINMQQWWAESNLPEFGISIENLLDAYFLAAASLYEPERSIERLAWAKSTVIAQSLTVYFDEVATSTEQRNRFIAAFKGNSFSSLKKIDKGEKINKANITLLQNIQKYIHHLSVQTFQGLERDLTQQLNDAWEAWLTAALNMKMGEYPNEATLIVQILNLSTGRIMCSKEMLYNDDYKHLSHLTDKVCNQLRQHQKNQKEIHMVCPEMNGGSHGCIRSTEIEADMQEIVRLVLQSPPENVCQMVKQTFLIVAKAFYYMAYCSKETRSSHISKVLFERLL</sequence>
<dbReference type="PhylomeDB" id="A0A068UI41"/>
<dbReference type="AlphaFoldDB" id="A0A068UI41"/>
<dbReference type="Gene3D" id="1.10.600.10">
    <property type="entry name" value="Farnesyl Diphosphate Synthase"/>
    <property type="match status" value="1"/>
</dbReference>
<dbReference type="GO" id="GO:0010333">
    <property type="term" value="F:terpene synthase activity"/>
    <property type="evidence" value="ECO:0007669"/>
    <property type="project" value="InterPro"/>
</dbReference>
<evidence type="ECO:0000259" key="1">
    <source>
        <dbReference type="Pfam" id="PF01397"/>
    </source>
</evidence>
<dbReference type="GO" id="GO:0009686">
    <property type="term" value="P:gibberellin biosynthetic process"/>
    <property type="evidence" value="ECO:0007669"/>
    <property type="project" value="TreeGrafter"/>
</dbReference>
<dbReference type="GO" id="GO:0000287">
    <property type="term" value="F:magnesium ion binding"/>
    <property type="evidence" value="ECO:0007669"/>
    <property type="project" value="TreeGrafter"/>
</dbReference>
<dbReference type="EMBL" id="HG739112">
    <property type="protein sequence ID" value="CDP07894.1"/>
    <property type="molecule type" value="Genomic_DNA"/>
</dbReference>
<feature type="domain" description="Terpene synthase N-terminal" evidence="1">
    <location>
        <begin position="189"/>
        <end position="379"/>
    </location>
</feature>
<dbReference type="OrthoDB" id="2343925at2759"/>
<accession>A0A068UI41</accession>
<dbReference type="SUPFAM" id="SSF48576">
    <property type="entry name" value="Terpenoid synthases"/>
    <property type="match status" value="1"/>
</dbReference>
<name>A0A068UI41_COFCA</name>
<keyword evidence="3" id="KW-1185">Reference proteome</keyword>
<dbReference type="InterPro" id="IPR036965">
    <property type="entry name" value="Terpene_synth_N_sf"/>
</dbReference>
<dbReference type="SFLD" id="SFLDG01605">
    <property type="entry name" value="Terpene_Cyclase_Like_1_N-term"/>
    <property type="match status" value="1"/>
</dbReference>
<dbReference type="InterPro" id="IPR008949">
    <property type="entry name" value="Isoprenoid_synthase_dom_sf"/>
</dbReference>
<dbReference type="InterPro" id="IPR008930">
    <property type="entry name" value="Terpenoid_cyclase/PrenylTrfase"/>
</dbReference>